<evidence type="ECO:0000256" key="2">
    <source>
        <dbReference type="ARBA" id="ARBA00004170"/>
    </source>
</evidence>
<dbReference type="InterPro" id="IPR011130">
    <property type="entry name" value="SecA_preprotein_X-link_dom"/>
</dbReference>
<comment type="subcellular location">
    <subcellularLocation>
        <location evidence="15">Cell membrane</location>
        <topology evidence="15">Peripheral membrane protein</topology>
        <orientation evidence="15">Cytoplasmic side</orientation>
    </subcellularLocation>
    <subcellularLocation>
        <location evidence="15">Cytoplasm</location>
    </subcellularLocation>
    <subcellularLocation>
        <location evidence="2">Membrane</location>
        <topology evidence="2">Peripheral membrane protein</topology>
    </subcellularLocation>
    <text evidence="15">Distribution is 50-50.</text>
</comment>
<feature type="domain" description="Helicase ATP-binding" evidence="16">
    <location>
        <begin position="88"/>
        <end position="282"/>
    </location>
</feature>
<dbReference type="EC" id="7.4.2.8" evidence="15"/>
<dbReference type="Pfam" id="PF07517">
    <property type="entry name" value="SecA_DEAD"/>
    <property type="match status" value="1"/>
</dbReference>
<dbReference type="SUPFAM" id="SSF52540">
    <property type="entry name" value="P-loop containing nucleoside triphosphate hydrolases"/>
    <property type="match status" value="2"/>
</dbReference>
<evidence type="ECO:0000259" key="18">
    <source>
        <dbReference type="PROSITE" id="PS51196"/>
    </source>
</evidence>
<keyword evidence="6 15" id="KW-0963">Cytoplasm</keyword>
<dbReference type="NCBIfam" id="NF006630">
    <property type="entry name" value="PRK09200.1"/>
    <property type="match status" value="1"/>
</dbReference>
<keyword evidence="5 15" id="KW-1003">Cell membrane</keyword>
<keyword evidence="7" id="KW-0479">Metal-binding</keyword>
<dbReference type="Gene3D" id="3.90.1440.10">
    <property type="entry name" value="SecA, preprotein cross-linking domain"/>
    <property type="match status" value="1"/>
</dbReference>
<keyword evidence="8 15" id="KW-0547">Nucleotide-binding</keyword>
<dbReference type="GO" id="GO:0031522">
    <property type="term" value="C:cell envelope Sec protein transport complex"/>
    <property type="evidence" value="ECO:0007669"/>
    <property type="project" value="TreeGrafter"/>
</dbReference>
<dbReference type="InterPro" id="IPR011116">
    <property type="entry name" value="SecA_Wing/Scaffold"/>
</dbReference>
<dbReference type="PANTHER" id="PTHR30612:SF0">
    <property type="entry name" value="CHLOROPLAST PROTEIN-TRANSPORTING ATPASE"/>
    <property type="match status" value="1"/>
</dbReference>
<evidence type="ECO:0000256" key="6">
    <source>
        <dbReference type="ARBA" id="ARBA00022490"/>
    </source>
</evidence>
<evidence type="ECO:0000256" key="12">
    <source>
        <dbReference type="ARBA" id="ARBA00022967"/>
    </source>
</evidence>
<protein>
    <recommendedName>
        <fullName evidence="15">Protein translocase subunit SecA</fullName>
        <ecNumber evidence="15">7.4.2.8</ecNumber>
    </recommendedName>
</protein>
<dbReference type="SMART" id="SM00958">
    <property type="entry name" value="SecA_PP_bind"/>
    <property type="match status" value="1"/>
</dbReference>
<dbReference type="Pfam" id="PF21090">
    <property type="entry name" value="P-loop_SecA"/>
    <property type="match status" value="2"/>
</dbReference>
<evidence type="ECO:0000256" key="1">
    <source>
        <dbReference type="ARBA" id="ARBA00001947"/>
    </source>
</evidence>
<evidence type="ECO:0000256" key="5">
    <source>
        <dbReference type="ARBA" id="ARBA00022475"/>
    </source>
</evidence>
<dbReference type="FunFam" id="3.40.50.300:FF:000429">
    <property type="entry name" value="Preprotein translocase subunit SecA"/>
    <property type="match status" value="1"/>
</dbReference>
<keyword evidence="11 15" id="KW-0653">Protein transport</keyword>
<dbReference type="PANTHER" id="PTHR30612">
    <property type="entry name" value="SECA INNER MEMBRANE COMPONENT OF SEC PROTEIN SECRETION SYSTEM"/>
    <property type="match status" value="1"/>
</dbReference>
<dbReference type="InterPro" id="IPR014001">
    <property type="entry name" value="Helicase_ATP-bd"/>
</dbReference>
<evidence type="ECO:0000259" key="17">
    <source>
        <dbReference type="PROSITE" id="PS51194"/>
    </source>
</evidence>
<evidence type="ECO:0000256" key="11">
    <source>
        <dbReference type="ARBA" id="ARBA00022927"/>
    </source>
</evidence>
<evidence type="ECO:0000256" key="10">
    <source>
        <dbReference type="ARBA" id="ARBA00022840"/>
    </source>
</evidence>
<dbReference type="PROSITE" id="PS01312">
    <property type="entry name" value="SECA"/>
    <property type="match status" value="1"/>
</dbReference>
<evidence type="ECO:0000256" key="4">
    <source>
        <dbReference type="ARBA" id="ARBA00022448"/>
    </source>
</evidence>
<dbReference type="SUPFAM" id="SSF81767">
    <property type="entry name" value="Pre-protein crosslinking domain of SecA"/>
    <property type="match status" value="1"/>
</dbReference>
<feature type="binding site" evidence="15">
    <location>
        <position position="529"/>
    </location>
    <ligand>
        <name>ATP</name>
        <dbReference type="ChEBI" id="CHEBI:30616"/>
    </ligand>
</feature>
<keyword evidence="4 15" id="KW-0813">Transport</keyword>
<evidence type="ECO:0000256" key="9">
    <source>
        <dbReference type="ARBA" id="ARBA00022833"/>
    </source>
</evidence>
<dbReference type="Proteomes" id="UP000034795">
    <property type="component" value="Unassembled WGS sequence"/>
</dbReference>
<dbReference type="Pfam" id="PF01043">
    <property type="entry name" value="SecA_PP_bind"/>
    <property type="match status" value="1"/>
</dbReference>
<evidence type="ECO:0000256" key="13">
    <source>
        <dbReference type="ARBA" id="ARBA00023010"/>
    </source>
</evidence>
<dbReference type="Pfam" id="PF02810">
    <property type="entry name" value="SEC-C"/>
    <property type="match status" value="1"/>
</dbReference>
<keyword evidence="10 15" id="KW-0067">ATP-binding</keyword>
<dbReference type="FunFam" id="3.90.1440.10:FF:000002">
    <property type="entry name" value="Protein translocase subunit SecA"/>
    <property type="match status" value="1"/>
</dbReference>
<dbReference type="GO" id="GO:0017038">
    <property type="term" value="P:protein import"/>
    <property type="evidence" value="ECO:0007669"/>
    <property type="project" value="InterPro"/>
</dbReference>
<dbReference type="InterPro" id="IPR004027">
    <property type="entry name" value="SEC_C_motif"/>
</dbReference>
<dbReference type="InterPro" id="IPR036670">
    <property type="entry name" value="SecA_X-link_sf"/>
</dbReference>
<proteinExistence type="inferred from homology"/>
<evidence type="ECO:0000256" key="14">
    <source>
        <dbReference type="ARBA" id="ARBA00023136"/>
    </source>
</evidence>
<dbReference type="GO" id="GO:0006605">
    <property type="term" value="P:protein targeting"/>
    <property type="evidence" value="ECO:0007669"/>
    <property type="project" value="UniProtKB-UniRule"/>
</dbReference>
<dbReference type="EMBL" id="LCMS01000004">
    <property type="protein sequence ID" value="KKU41384.1"/>
    <property type="molecule type" value="Genomic_DNA"/>
</dbReference>
<dbReference type="SUPFAM" id="SSF81886">
    <property type="entry name" value="Helical scaffold and wing domains of SecA"/>
    <property type="match status" value="1"/>
</dbReference>
<evidence type="ECO:0000256" key="15">
    <source>
        <dbReference type="HAMAP-Rule" id="MF_01382"/>
    </source>
</evidence>
<comment type="subunit">
    <text evidence="15">Monomer and homodimer. Part of the essential Sec protein translocation apparatus which comprises SecA, SecYEG and auxiliary proteins SecDF. Other proteins may also be involved.</text>
</comment>
<dbReference type="InterPro" id="IPR044722">
    <property type="entry name" value="SecA_SF2_C"/>
</dbReference>
<dbReference type="PROSITE" id="PS51194">
    <property type="entry name" value="HELICASE_CTER"/>
    <property type="match status" value="1"/>
</dbReference>
<dbReference type="InterPro" id="IPR014018">
    <property type="entry name" value="SecA_motor_DEAD"/>
</dbReference>
<dbReference type="InterPro" id="IPR027417">
    <property type="entry name" value="P-loop_NTPase"/>
</dbReference>
<dbReference type="AlphaFoldDB" id="A0A0G1Q8Q4"/>
<dbReference type="GO" id="GO:0005829">
    <property type="term" value="C:cytosol"/>
    <property type="evidence" value="ECO:0007669"/>
    <property type="project" value="TreeGrafter"/>
</dbReference>
<dbReference type="HAMAP" id="MF_01382">
    <property type="entry name" value="SecA"/>
    <property type="match status" value="1"/>
</dbReference>
<dbReference type="GO" id="GO:0008564">
    <property type="term" value="F:protein-exporting ATPase activity"/>
    <property type="evidence" value="ECO:0007669"/>
    <property type="project" value="UniProtKB-EC"/>
</dbReference>
<keyword evidence="9" id="KW-0862">Zinc</keyword>
<evidence type="ECO:0000256" key="7">
    <source>
        <dbReference type="ARBA" id="ARBA00022723"/>
    </source>
</evidence>
<sequence length="919" mass="104030">MASLLQRLFGDPNAKVLTQLREEVERINALEPYIQSLSDEGLRDKTKEFQSRLSQKEDKESMVHEAFAVVREAARRTLGQRHFDVQLMGGLVLHRGGIAEMRTGEGKTLTSTAPIYVNALTGKGVHVVTVNDYLARRDTVWMGQIYHALGLTVGCIQHEGGFVYDPTFLHVQKTEEEKDTERDTTGSFRVQTDFLRPVSRREAYETDVTYGTNNEFGFDYLRDNMAPVMEERVMREHLAYAIIDEVDSILIDEARTPLIISAPAEASNQLYQQFAQIVRSLTENEDYNIDEKMRAATFTESGIAKIEKALGIENLYAVGGNNLQHFAESALRARALYQRDVHYVIREGEIMIVDEFTGRLMPGRRFSEGIHQAIEAKEGVQVKRESQTLATITFQNYFRMYEKLAGMTGTAVTEAEEFGKTYGLEVTAIPTHKPSTRLDLPDRVYKNETGKFKAVIREIKERQTKGQPVLVGTISVEKNELLSALLLQAGVKHEILNAKNHAREAEIIAQAGHRGSVTIATNMAGRGVDIVLGGNPVDPKEAEEVKALGGLHVIGTERHESRRIDNQLRGRSARQGDSGSTQFYVSMEDDVMRIFGSDRVKGIMDKLGIPDDMPIENSMVTGSIEKAQQRVEGHYFDIRKHLLEYDDVLNKHREVVYGRRRQLLELYRDQPMELKDHLLRLIENEVEQVVLFHTGEEMQEGKEKKVGDWNPKEIVEVVHSIVTLTDAQRDALMQMSFALSKDKLNTIEQRTAIIERVMELVREEYTKVEQGFSEPTMLPNITRAVMLHSIDTLWIDHLDAMSQLRQGIGLRGYGQQDPLVEYKKESYFMFQHLLTSIDHEIVYFFFKQAKHALNYKIQQEMVNRSLLRRIGMQMSGAVKKVGEPSVPGSAGVSAEPKIGRNDPCPCGSGKKYKKCCGEA</sequence>
<comment type="caution">
    <text evidence="19">The sequence shown here is derived from an EMBL/GenBank/DDBJ whole genome shotgun (WGS) entry which is preliminary data.</text>
</comment>
<feature type="domain" description="SecA family profile" evidence="18">
    <location>
        <begin position="2"/>
        <end position="616"/>
    </location>
</feature>
<dbReference type="CDD" id="cd18803">
    <property type="entry name" value="SF2_C_secA"/>
    <property type="match status" value="1"/>
</dbReference>
<dbReference type="PRINTS" id="PR00906">
    <property type="entry name" value="SECA"/>
</dbReference>
<dbReference type="SMART" id="SM00957">
    <property type="entry name" value="SecA_DEAD"/>
    <property type="match status" value="1"/>
</dbReference>
<evidence type="ECO:0000259" key="16">
    <source>
        <dbReference type="PROSITE" id="PS51192"/>
    </source>
</evidence>
<dbReference type="NCBIfam" id="NF009538">
    <property type="entry name" value="PRK12904.1"/>
    <property type="match status" value="1"/>
</dbReference>
<comment type="cofactor">
    <cofactor evidence="1">
        <name>Zn(2+)</name>
        <dbReference type="ChEBI" id="CHEBI:29105"/>
    </cofactor>
</comment>
<feature type="binding site" evidence="15">
    <location>
        <position position="86"/>
    </location>
    <ligand>
        <name>ATP</name>
        <dbReference type="ChEBI" id="CHEBI:30616"/>
    </ligand>
</feature>
<dbReference type="PROSITE" id="PS51196">
    <property type="entry name" value="SECA_MOTOR_DEAD"/>
    <property type="match status" value="1"/>
</dbReference>
<evidence type="ECO:0000256" key="3">
    <source>
        <dbReference type="ARBA" id="ARBA00007650"/>
    </source>
</evidence>
<evidence type="ECO:0000313" key="19">
    <source>
        <dbReference type="EMBL" id="KKU41384.1"/>
    </source>
</evidence>
<dbReference type="InterPro" id="IPR001650">
    <property type="entry name" value="Helicase_C-like"/>
</dbReference>
<dbReference type="InterPro" id="IPR011115">
    <property type="entry name" value="SecA_DEAD"/>
</dbReference>
<keyword evidence="13 15" id="KW-0811">Translocation</keyword>
<dbReference type="Gene3D" id="3.40.50.300">
    <property type="entry name" value="P-loop containing nucleotide triphosphate hydrolases"/>
    <property type="match status" value="3"/>
</dbReference>
<dbReference type="GO" id="GO:0065002">
    <property type="term" value="P:intracellular protein transmembrane transport"/>
    <property type="evidence" value="ECO:0007669"/>
    <property type="project" value="UniProtKB-UniRule"/>
</dbReference>
<evidence type="ECO:0000256" key="8">
    <source>
        <dbReference type="ARBA" id="ARBA00022741"/>
    </source>
</evidence>
<dbReference type="GO" id="GO:0005886">
    <property type="term" value="C:plasma membrane"/>
    <property type="evidence" value="ECO:0007669"/>
    <property type="project" value="UniProtKB-SubCell"/>
</dbReference>
<dbReference type="Pfam" id="PF07516">
    <property type="entry name" value="SecA_SW"/>
    <property type="match status" value="1"/>
</dbReference>
<dbReference type="InterPro" id="IPR020937">
    <property type="entry name" value="SecA_CS"/>
</dbReference>
<comment type="similarity">
    <text evidence="3 15">Belongs to the SecA family.</text>
</comment>
<dbReference type="GO" id="GO:0005524">
    <property type="term" value="F:ATP binding"/>
    <property type="evidence" value="ECO:0007669"/>
    <property type="project" value="UniProtKB-UniRule"/>
</dbReference>
<gene>
    <name evidence="15" type="primary">secA</name>
    <name evidence="19" type="ORF">UX57_C0004G0088</name>
</gene>
<keyword evidence="12 15" id="KW-1278">Translocase</keyword>
<name>A0A0G1Q8Q4_9BACT</name>
<accession>A0A0G1Q8Q4</accession>
<dbReference type="InterPro" id="IPR036266">
    <property type="entry name" value="SecA_Wing/Scaffold_sf"/>
</dbReference>
<organism evidence="19 20">
    <name type="scientific">Candidatus Uhrbacteria bacterium GW2011_GWE2_46_68</name>
    <dbReference type="NCBI Taxonomy" id="1618994"/>
    <lineage>
        <taxon>Bacteria</taxon>
        <taxon>Candidatus Uhriibacteriota</taxon>
    </lineage>
</organism>
<dbReference type="InterPro" id="IPR000185">
    <property type="entry name" value="SecA"/>
</dbReference>
<dbReference type="STRING" id="1618994.UX57_C0004G0088"/>
<dbReference type="GO" id="GO:0043952">
    <property type="term" value="P:protein transport by the Sec complex"/>
    <property type="evidence" value="ECO:0007669"/>
    <property type="project" value="TreeGrafter"/>
</dbReference>
<feature type="domain" description="Helicase C-terminal" evidence="17">
    <location>
        <begin position="451"/>
        <end position="621"/>
    </location>
</feature>
<reference evidence="19 20" key="1">
    <citation type="journal article" date="2015" name="Nature">
        <title>rRNA introns, odd ribosomes, and small enigmatic genomes across a large radiation of phyla.</title>
        <authorList>
            <person name="Brown C.T."/>
            <person name="Hug L.A."/>
            <person name="Thomas B.C."/>
            <person name="Sharon I."/>
            <person name="Castelle C.J."/>
            <person name="Singh A."/>
            <person name="Wilkins M.J."/>
            <person name="Williams K.H."/>
            <person name="Banfield J.F."/>
        </authorList>
    </citation>
    <scope>NUCLEOTIDE SEQUENCE [LARGE SCALE GENOMIC DNA]</scope>
</reference>
<feature type="binding site" evidence="15">
    <location>
        <begin position="104"/>
        <end position="108"/>
    </location>
    <ligand>
        <name>ATP</name>
        <dbReference type="ChEBI" id="CHEBI:30616"/>
    </ligand>
</feature>
<dbReference type="PATRIC" id="fig|1618994.3.peg.303"/>
<dbReference type="Gene3D" id="1.10.3060.10">
    <property type="entry name" value="Helical scaffold and wing domains of SecA"/>
    <property type="match status" value="1"/>
</dbReference>
<comment type="catalytic activity">
    <reaction evidence="15">
        <text>ATP + H2O + cellular proteinSide 1 = ADP + phosphate + cellular proteinSide 2.</text>
        <dbReference type="EC" id="7.4.2.8"/>
    </reaction>
</comment>
<dbReference type="PROSITE" id="PS51192">
    <property type="entry name" value="HELICASE_ATP_BIND_1"/>
    <property type="match status" value="1"/>
</dbReference>
<keyword evidence="14 15" id="KW-0472">Membrane</keyword>
<dbReference type="CDD" id="cd17928">
    <property type="entry name" value="DEXDc_SecA"/>
    <property type="match status" value="1"/>
</dbReference>
<dbReference type="GO" id="GO:0046872">
    <property type="term" value="F:metal ion binding"/>
    <property type="evidence" value="ECO:0007669"/>
    <property type="project" value="UniProtKB-KW"/>
</dbReference>
<comment type="function">
    <text evidence="15">Part of the Sec protein translocase complex. Interacts with the SecYEG preprotein conducting channel. Has a central role in coupling the hydrolysis of ATP to the transfer of proteins into and across the cell membrane, serving as an ATP-driven molecular motor driving the stepwise translocation of polypeptide chains across the membrane.</text>
</comment>
<evidence type="ECO:0000313" key="20">
    <source>
        <dbReference type="Proteomes" id="UP000034795"/>
    </source>
</evidence>